<protein>
    <submittedName>
        <fullName evidence="1">Uncharacterized protein</fullName>
    </submittedName>
</protein>
<organism evidence="1">
    <name type="scientific">marine sediment metagenome</name>
    <dbReference type="NCBI Taxonomy" id="412755"/>
    <lineage>
        <taxon>unclassified sequences</taxon>
        <taxon>metagenomes</taxon>
        <taxon>ecological metagenomes</taxon>
    </lineage>
</organism>
<proteinExistence type="predicted"/>
<name>A0A0F9VPH8_9ZZZZ</name>
<comment type="caution">
    <text evidence="1">The sequence shown here is derived from an EMBL/GenBank/DDBJ whole genome shotgun (WGS) entry which is preliminary data.</text>
</comment>
<sequence>MKNFARGQRGSVTSAAVLKEVSPRVELPGVAVWFSKAFPLGALGKHATPRQPNAIPGISVGIASTLEREVIWAVAILQSNAQKLRDYIELKGRIEEYLARGDFAEAQRILDNLTQNVCWSHGCLALKLFLISKIEGLESQKNWLVENILGRTNSPAAFFGYWLGVRQEPETDPQDFETNIVQSVPNLFTVNEDNAFLRHILMARAASPDEEANLVQQLQAQSIIDMYEGLVSQLIDCSARHRESKRHYLNHLVPLMEDIGDWRQKGVEYLLSGNIDSETLDGASGWSASRFIDRLRHASTDSSSGDPAAYAEALGASIDMTRADRENRAILGSFAYSDVWSDMCVFLRATYDLKSARTSDEIISLNRIRFLSDKCPSPYVTGYVQQAQIPSAYHKALERSTFEHDYFYLARAVCSDNYQDAKSLLRKIEQDQIQEDPELLRLEIVLALENQDWPHLTKRLTAATSDNSEILYWVPYSDISTAISDDIVEENSGTPDLAILLSRLAPLMGEQVRSQLVFAAELHLNNLGWDRPSEIPEATLSSDPVLQDFVLSCFAPETMALSLTYLDAEEMQEERLIHLALLANASEALRDRCEDESEQIIRSQEISKAMSTVAESKIDCDEDGLRIWAKEKLSSKYERFRSFVDAGILPASAEASRELLVAVREGDLGSKTFEIPSNEATSILREIINELTRAYSLDPYFGLNSYLSLRIRHGTVAGQLRRGCAEERLLTTADSDGDRYDINQHWFDILRENSPVGVAAAVAERLGDFSKSLDVLISNFSDNNLQILTDDKPHGLVATGFDDRILLGFFSDVISLKSMDDFLDAFSDLFWSNLEISLSKARAFIENDFRGAVMKLFDNLEAGVQTDANASSLPPISDAIVRARTMTNQSIDEVSQWFSASKSSESSVFSIPDLGRISLEIAKRLNPDFKPIVEFSGEDSWPIYYGLVTFTDVFGVLFDNVARHSGVQEPNVLISTDTSDSEVIKIQFASDCSDVDRALAAAQKANSKFLDGNYSSDLTAEGGTGLAKLSKIMRGSNSPQPFYVSVDERKKSFNVHLEFTYVTLGSG</sequence>
<reference evidence="1" key="1">
    <citation type="journal article" date="2015" name="Nature">
        <title>Complex archaea that bridge the gap between prokaryotes and eukaryotes.</title>
        <authorList>
            <person name="Spang A."/>
            <person name="Saw J.H."/>
            <person name="Jorgensen S.L."/>
            <person name="Zaremba-Niedzwiedzka K."/>
            <person name="Martijn J."/>
            <person name="Lind A.E."/>
            <person name="van Eijk R."/>
            <person name="Schleper C."/>
            <person name="Guy L."/>
            <person name="Ettema T.J."/>
        </authorList>
    </citation>
    <scope>NUCLEOTIDE SEQUENCE</scope>
</reference>
<dbReference type="EMBL" id="LAZR01000033">
    <property type="protein sequence ID" value="KKO01803.1"/>
    <property type="molecule type" value="Genomic_DNA"/>
</dbReference>
<dbReference type="AlphaFoldDB" id="A0A0F9VPH8"/>
<accession>A0A0F9VPH8</accession>
<evidence type="ECO:0000313" key="1">
    <source>
        <dbReference type="EMBL" id="KKO01803.1"/>
    </source>
</evidence>
<gene>
    <name evidence="1" type="ORF">LCGC14_0111240</name>
</gene>